<sequence length="845" mass="94847">MLHMHGRFLTPGYSREVRDLGTMSSEWLHGFTVPATCIRLTGTFNRSTNYKYCTVFFRAVTTSSMPSKDLESAAHPDPDNDFDNSANALWSLYGNEVKGHDTATIKTLTDDMNGLLIFAGLFSAALTGLVIDRSQTIQPTPAQQGAYFQKQSTLLLNQISQQLSSLGAPASISPDISLSDPTVNPSASDVRVNICWFMSLVFSLSAALLATLVQRWAQDYMHMFERYTNPLKIARIRQYLRKGVERWYMPTTAEVVPGLVHFSLLLFFIGLADFLLHAYPIVGKFTLFPITACITLYIVSTLAPIFDPQCPYRTSLSRFFWFITPCLRPRCKNRFGNKPESLDSNMAEAQMQLAMEWNSKRGDRDKEAIIWLSEKLRDAGMESLTQGIPGSFNTGWGQKMWNTLETGPALPDAAATQNGLQNCDPNPTQLDQERAATGALVRTRSMNNEPTADIAGQRTVFRLPRLFATSSPTPPRQLPNASSNTPSARLRELCGRIQHLFETYDNRDSISEMEEWRKRSRACVETAASFVFCMGVNLDKFGNIGKLAKLLSDLGEAEKTSEWSETSLNRTFMTRWTCLSLVATRQMLNNRRIQECARVNIGLLVLLPNAAEDNSLDTDDLAFHKQFLTAWEGVDKLYSELIRFRGHQPEEAIKAVLEEAQDGETLLPKPDDINVDANGMGLIDMGTLTLQSEIDGAGHQLTRQLPGVELDTLKDTLEPTSLEDIVDFISDPIRPQFLYLRHRLHGLRDFHQGHILEVVPKILKKISSSSRVAVHPQKLMERQLWRLQDLSDGGAFGFTLELYFLVLRRLLPSSAPSERDSEFPGSSLPFTRAHLRPSQRTGKNT</sequence>
<evidence type="ECO:0000313" key="5">
    <source>
        <dbReference type="Proteomes" id="UP000759537"/>
    </source>
</evidence>
<dbReference type="Pfam" id="PF20153">
    <property type="entry name" value="DUF6535"/>
    <property type="match status" value="1"/>
</dbReference>
<protein>
    <recommendedName>
        <fullName evidence="3">DUF6535 domain-containing protein</fullName>
    </recommendedName>
</protein>
<name>A0A9P5TDY7_9AGAM</name>
<dbReference type="InterPro" id="IPR045338">
    <property type="entry name" value="DUF6535"/>
</dbReference>
<accession>A0A9P5TDY7</accession>
<evidence type="ECO:0000313" key="4">
    <source>
        <dbReference type="EMBL" id="KAF8487234.1"/>
    </source>
</evidence>
<keyword evidence="2" id="KW-1133">Transmembrane helix</keyword>
<comment type="caution">
    <text evidence="4">The sequence shown here is derived from an EMBL/GenBank/DDBJ whole genome shotgun (WGS) entry which is preliminary data.</text>
</comment>
<dbReference type="OrthoDB" id="3219854at2759"/>
<keyword evidence="2" id="KW-0812">Transmembrane</keyword>
<feature type="transmembrane region" description="Helical" evidence="2">
    <location>
        <begin position="255"/>
        <end position="275"/>
    </location>
</feature>
<gene>
    <name evidence="4" type="ORF">DFH94DRAFT_18965</name>
</gene>
<keyword evidence="5" id="KW-1185">Reference proteome</keyword>
<dbReference type="AlphaFoldDB" id="A0A9P5TDY7"/>
<dbReference type="EMBL" id="WHVB01000001">
    <property type="protein sequence ID" value="KAF8487234.1"/>
    <property type="molecule type" value="Genomic_DNA"/>
</dbReference>
<feature type="transmembrane region" description="Helical" evidence="2">
    <location>
        <begin position="112"/>
        <end position="131"/>
    </location>
</feature>
<evidence type="ECO:0000259" key="3">
    <source>
        <dbReference type="Pfam" id="PF20153"/>
    </source>
</evidence>
<evidence type="ECO:0000256" key="2">
    <source>
        <dbReference type="SAM" id="Phobius"/>
    </source>
</evidence>
<dbReference type="Proteomes" id="UP000759537">
    <property type="component" value="Unassembled WGS sequence"/>
</dbReference>
<keyword evidence="2" id="KW-0472">Membrane</keyword>
<feature type="transmembrane region" description="Helical" evidence="2">
    <location>
        <begin position="287"/>
        <end position="306"/>
    </location>
</feature>
<feature type="domain" description="DUF6535" evidence="3">
    <location>
        <begin position="90"/>
        <end position="276"/>
    </location>
</feature>
<organism evidence="4 5">
    <name type="scientific">Russula ochroleuca</name>
    <dbReference type="NCBI Taxonomy" id="152965"/>
    <lineage>
        <taxon>Eukaryota</taxon>
        <taxon>Fungi</taxon>
        <taxon>Dikarya</taxon>
        <taxon>Basidiomycota</taxon>
        <taxon>Agaricomycotina</taxon>
        <taxon>Agaricomycetes</taxon>
        <taxon>Russulales</taxon>
        <taxon>Russulaceae</taxon>
        <taxon>Russula</taxon>
    </lineage>
</organism>
<reference evidence="4" key="2">
    <citation type="journal article" date="2020" name="Nat. Commun.">
        <title>Large-scale genome sequencing of mycorrhizal fungi provides insights into the early evolution of symbiotic traits.</title>
        <authorList>
            <person name="Miyauchi S."/>
            <person name="Kiss E."/>
            <person name="Kuo A."/>
            <person name="Drula E."/>
            <person name="Kohler A."/>
            <person name="Sanchez-Garcia M."/>
            <person name="Morin E."/>
            <person name="Andreopoulos B."/>
            <person name="Barry K.W."/>
            <person name="Bonito G."/>
            <person name="Buee M."/>
            <person name="Carver A."/>
            <person name="Chen C."/>
            <person name="Cichocki N."/>
            <person name="Clum A."/>
            <person name="Culley D."/>
            <person name="Crous P.W."/>
            <person name="Fauchery L."/>
            <person name="Girlanda M."/>
            <person name="Hayes R.D."/>
            <person name="Keri Z."/>
            <person name="LaButti K."/>
            <person name="Lipzen A."/>
            <person name="Lombard V."/>
            <person name="Magnuson J."/>
            <person name="Maillard F."/>
            <person name="Murat C."/>
            <person name="Nolan M."/>
            <person name="Ohm R.A."/>
            <person name="Pangilinan J."/>
            <person name="Pereira M.F."/>
            <person name="Perotto S."/>
            <person name="Peter M."/>
            <person name="Pfister S."/>
            <person name="Riley R."/>
            <person name="Sitrit Y."/>
            <person name="Stielow J.B."/>
            <person name="Szollosi G."/>
            <person name="Zifcakova L."/>
            <person name="Stursova M."/>
            <person name="Spatafora J.W."/>
            <person name="Tedersoo L."/>
            <person name="Vaario L.M."/>
            <person name="Yamada A."/>
            <person name="Yan M."/>
            <person name="Wang P."/>
            <person name="Xu J."/>
            <person name="Bruns T."/>
            <person name="Baldrian P."/>
            <person name="Vilgalys R."/>
            <person name="Dunand C."/>
            <person name="Henrissat B."/>
            <person name="Grigoriev I.V."/>
            <person name="Hibbett D."/>
            <person name="Nagy L.G."/>
            <person name="Martin F.M."/>
        </authorList>
    </citation>
    <scope>NUCLEOTIDE SEQUENCE</scope>
    <source>
        <strain evidence="4">Prilba</strain>
    </source>
</reference>
<reference evidence="4" key="1">
    <citation type="submission" date="2019-10" db="EMBL/GenBank/DDBJ databases">
        <authorList>
            <consortium name="DOE Joint Genome Institute"/>
            <person name="Kuo A."/>
            <person name="Miyauchi S."/>
            <person name="Kiss E."/>
            <person name="Drula E."/>
            <person name="Kohler A."/>
            <person name="Sanchez-Garcia M."/>
            <person name="Andreopoulos B."/>
            <person name="Barry K.W."/>
            <person name="Bonito G."/>
            <person name="Buee M."/>
            <person name="Carver A."/>
            <person name="Chen C."/>
            <person name="Cichocki N."/>
            <person name="Clum A."/>
            <person name="Culley D."/>
            <person name="Crous P.W."/>
            <person name="Fauchery L."/>
            <person name="Girlanda M."/>
            <person name="Hayes R."/>
            <person name="Keri Z."/>
            <person name="LaButti K."/>
            <person name="Lipzen A."/>
            <person name="Lombard V."/>
            <person name="Magnuson J."/>
            <person name="Maillard F."/>
            <person name="Morin E."/>
            <person name="Murat C."/>
            <person name="Nolan M."/>
            <person name="Ohm R."/>
            <person name="Pangilinan J."/>
            <person name="Pereira M."/>
            <person name="Perotto S."/>
            <person name="Peter M."/>
            <person name="Riley R."/>
            <person name="Sitrit Y."/>
            <person name="Stielow B."/>
            <person name="Szollosi G."/>
            <person name="Zifcakova L."/>
            <person name="Stursova M."/>
            <person name="Spatafora J.W."/>
            <person name="Tedersoo L."/>
            <person name="Vaario L.-M."/>
            <person name="Yamada A."/>
            <person name="Yan M."/>
            <person name="Wang P."/>
            <person name="Xu J."/>
            <person name="Bruns T."/>
            <person name="Baldrian P."/>
            <person name="Vilgalys R."/>
            <person name="Henrissat B."/>
            <person name="Grigoriev I.V."/>
            <person name="Hibbett D."/>
            <person name="Nagy L.G."/>
            <person name="Martin F.M."/>
        </authorList>
    </citation>
    <scope>NUCLEOTIDE SEQUENCE</scope>
    <source>
        <strain evidence="4">Prilba</strain>
    </source>
</reference>
<proteinExistence type="predicted"/>
<feature type="transmembrane region" description="Helical" evidence="2">
    <location>
        <begin position="194"/>
        <end position="217"/>
    </location>
</feature>
<evidence type="ECO:0000256" key="1">
    <source>
        <dbReference type="SAM" id="MobiDB-lite"/>
    </source>
</evidence>
<feature type="region of interest" description="Disordered" evidence="1">
    <location>
        <begin position="815"/>
        <end position="845"/>
    </location>
</feature>